<feature type="domain" description="Integrase zinc-binding" evidence="1">
    <location>
        <begin position="149"/>
        <end position="185"/>
    </location>
</feature>
<accession>A0A5A7U7E3</accession>
<evidence type="ECO:0000259" key="1">
    <source>
        <dbReference type="Pfam" id="PF17921"/>
    </source>
</evidence>
<feature type="domain" description="Tf2-1-like SH3-like" evidence="2">
    <location>
        <begin position="301"/>
        <end position="332"/>
    </location>
</feature>
<dbReference type="AlphaFoldDB" id="A0A5A7U7E3"/>
<evidence type="ECO:0000313" key="5">
    <source>
        <dbReference type="Proteomes" id="UP000321393"/>
    </source>
</evidence>
<evidence type="ECO:0000259" key="2">
    <source>
        <dbReference type="Pfam" id="PF24626"/>
    </source>
</evidence>
<dbReference type="Gene3D" id="1.10.340.70">
    <property type="match status" value="1"/>
</dbReference>
<dbReference type="PANTHER" id="PTHR35046">
    <property type="entry name" value="ZINC KNUCKLE (CCHC-TYPE) FAMILY PROTEIN"/>
    <property type="match status" value="1"/>
</dbReference>
<dbReference type="OrthoDB" id="10678470at2759"/>
<dbReference type="Proteomes" id="UP000321947">
    <property type="component" value="Unassembled WGS sequence"/>
</dbReference>
<evidence type="ECO:0000313" key="4">
    <source>
        <dbReference type="EMBL" id="TYJ96784.1"/>
    </source>
</evidence>
<evidence type="ECO:0000313" key="6">
    <source>
        <dbReference type="Proteomes" id="UP000321947"/>
    </source>
</evidence>
<comment type="caution">
    <text evidence="3">The sequence shown here is derived from an EMBL/GenBank/DDBJ whole genome shotgun (WGS) entry which is preliminary data.</text>
</comment>
<dbReference type="Proteomes" id="UP000321393">
    <property type="component" value="Unassembled WGS sequence"/>
</dbReference>
<organism evidence="3 5">
    <name type="scientific">Cucumis melo var. makuwa</name>
    <name type="common">Oriental melon</name>
    <dbReference type="NCBI Taxonomy" id="1194695"/>
    <lineage>
        <taxon>Eukaryota</taxon>
        <taxon>Viridiplantae</taxon>
        <taxon>Streptophyta</taxon>
        <taxon>Embryophyta</taxon>
        <taxon>Tracheophyta</taxon>
        <taxon>Spermatophyta</taxon>
        <taxon>Magnoliopsida</taxon>
        <taxon>eudicotyledons</taxon>
        <taxon>Gunneridae</taxon>
        <taxon>Pentapetalae</taxon>
        <taxon>rosids</taxon>
        <taxon>fabids</taxon>
        <taxon>Cucurbitales</taxon>
        <taxon>Cucurbitaceae</taxon>
        <taxon>Benincaseae</taxon>
        <taxon>Cucumis</taxon>
    </lineage>
</organism>
<dbReference type="EMBL" id="SSTD01019265">
    <property type="protein sequence ID" value="TYJ96784.1"/>
    <property type="molecule type" value="Genomic_DNA"/>
</dbReference>
<dbReference type="PANTHER" id="PTHR35046:SF26">
    <property type="entry name" value="RNA-DIRECTED DNA POLYMERASE"/>
    <property type="match status" value="1"/>
</dbReference>
<protein>
    <submittedName>
        <fullName evidence="3">Transposon Tf2-1 polyprotein isoform X1</fullName>
    </submittedName>
</protein>
<reference evidence="5 6" key="1">
    <citation type="submission" date="2019-08" db="EMBL/GenBank/DDBJ databases">
        <title>Draft genome sequences of two oriental melons (Cucumis melo L. var makuwa).</title>
        <authorList>
            <person name="Kwon S.-Y."/>
        </authorList>
    </citation>
    <scope>NUCLEOTIDE SEQUENCE [LARGE SCALE GENOMIC DNA]</scope>
    <source>
        <strain evidence="6">cv. Chang Bougi</strain>
        <strain evidence="5">cv. SW 3</strain>
        <tissue evidence="3">Leaf</tissue>
    </source>
</reference>
<evidence type="ECO:0000313" key="3">
    <source>
        <dbReference type="EMBL" id="KAA0051120.1"/>
    </source>
</evidence>
<dbReference type="Gene3D" id="3.30.420.10">
    <property type="entry name" value="Ribonuclease H-like superfamily/Ribonuclease H"/>
    <property type="match status" value="1"/>
</dbReference>
<dbReference type="SUPFAM" id="SSF53098">
    <property type="entry name" value="Ribonuclease H-like"/>
    <property type="match status" value="1"/>
</dbReference>
<dbReference type="Pfam" id="PF17921">
    <property type="entry name" value="Integrase_H2C2"/>
    <property type="match status" value="1"/>
</dbReference>
<dbReference type="InterPro" id="IPR036397">
    <property type="entry name" value="RNaseH_sf"/>
</dbReference>
<dbReference type="STRING" id="1194695.A0A5A7U7E3"/>
<dbReference type="GO" id="GO:0003676">
    <property type="term" value="F:nucleic acid binding"/>
    <property type="evidence" value="ECO:0007669"/>
    <property type="project" value="InterPro"/>
</dbReference>
<dbReference type="InterPro" id="IPR012337">
    <property type="entry name" value="RNaseH-like_sf"/>
</dbReference>
<sequence>MADPDQRARNLRLPGFDRLLPTIYDRLWHHSSSFNSVTKDRSIPMKWGGRSYEVYSKNGSEVIEISVGTLELENKASDALSRIRPVVHLNQLTAPALIDLEAIKEEVRNDPRLQEITRLMGWWAGGRARVGNTTLHTPPRGVEIQGEVGDLKTYKRMTSELYWKEMKDIKKYCDECVICQRNKSSTLSPAGLLMPLEIPDAIWSDISMDFIEGLPKSKGWDVILVIVDRLSKSIVSDRDKVFLSHFWKEMFRLAGTKLNRSSSYHPQSDRQTETSPPLIYYGDMETPNSTLDQQLKERDVIVERIGEVAYRLELPSSAAIHPVFHVSQLKKAMGNGESVQPLDPYVNENHEWITQPEEVYSYRKSGKH</sequence>
<name>A0A5A7U7E3_CUCMM</name>
<gene>
    <name evidence="4" type="ORF">E5676_scaffold986G00820</name>
    <name evidence="3" type="ORF">E6C27_scaffold511G00670</name>
</gene>
<dbReference type="Pfam" id="PF24626">
    <property type="entry name" value="SH3_Tf2-1"/>
    <property type="match status" value="1"/>
</dbReference>
<dbReference type="EMBL" id="SSTE01011342">
    <property type="protein sequence ID" value="KAA0051120.1"/>
    <property type="molecule type" value="Genomic_DNA"/>
</dbReference>
<dbReference type="InterPro" id="IPR056924">
    <property type="entry name" value="SH3_Tf2-1"/>
</dbReference>
<dbReference type="InterPro" id="IPR041588">
    <property type="entry name" value="Integrase_H2C2"/>
</dbReference>
<proteinExistence type="predicted"/>